<comment type="pathway">
    <text evidence="1 7">Metabolic intermediate biosynthesis; chorismate biosynthesis; chorismate from D-erythrose 4-phosphate and phosphoenolpyruvate: step 6/7.</text>
</comment>
<comment type="catalytic activity">
    <reaction evidence="6">
        <text>3-phosphoshikimate + phosphoenolpyruvate = 5-O-(1-carboxyvinyl)-3-phosphoshikimate + phosphate</text>
        <dbReference type="Rhea" id="RHEA:21256"/>
        <dbReference type="ChEBI" id="CHEBI:43474"/>
        <dbReference type="ChEBI" id="CHEBI:57701"/>
        <dbReference type="ChEBI" id="CHEBI:58702"/>
        <dbReference type="ChEBI" id="CHEBI:145989"/>
        <dbReference type="EC" id="2.5.1.19"/>
    </reaction>
    <physiologicalReaction direction="left-to-right" evidence="6">
        <dbReference type="Rhea" id="RHEA:21257"/>
    </physiologicalReaction>
</comment>
<feature type="binding site" evidence="7">
    <location>
        <position position="390"/>
    </location>
    <ligand>
        <name>phosphoenolpyruvate</name>
        <dbReference type="ChEBI" id="CHEBI:58702"/>
    </ligand>
</feature>
<evidence type="ECO:0000256" key="2">
    <source>
        <dbReference type="ARBA" id="ARBA00009948"/>
    </source>
</evidence>
<feature type="binding site" evidence="7">
    <location>
        <position position="170"/>
    </location>
    <ligand>
        <name>3-phosphoshikimate</name>
        <dbReference type="ChEBI" id="CHEBI:145989"/>
    </ligand>
</feature>
<dbReference type="Proteomes" id="UP000741863">
    <property type="component" value="Unassembled WGS sequence"/>
</dbReference>
<feature type="binding site" evidence="7">
    <location>
        <position position="170"/>
    </location>
    <ligand>
        <name>phosphoenolpyruvate</name>
        <dbReference type="ChEBI" id="CHEBI:58702"/>
    </ligand>
</feature>
<dbReference type="NCBIfam" id="TIGR01356">
    <property type="entry name" value="aroA"/>
    <property type="match status" value="1"/>
</dbReference>
<feature type="binding site" evidence="7">
    <location>
        <position position="95"/>
    </location>
    <ligand>
        <name>phosphoenolpyruvate</name>
        <dbReference type="ChEBI" id="CHEBI:58702"/>
    </ligand>
</feature>
<dbReference type="EC" id="2.5.1.19" evidence="7"/>
<comment type="caution">
    <text evidence="7">Lacks conserved residue(s) required for the propagation of feature annotation.</text>
</comment>
<dbReference type="GO" id="GO:0003866">
    <property type="term" value="F:3-phosphoshikimate 1-carboxyvinyltransferase activity"/>
    <property type="evidence" value="ECO:0007669"/>
    <property type="project" value="UniProtKB-EC"/>
</dbReference>
<dbReference type="PIRSF" id="PIRSF000505">
    <property type="entry name" value="EPSPS"/>
    <property type="match status" value="1"/>
</dbReference>
<feature type="binding site" evidence="7">
    <location>
        <position position="23"/>
    </location>
    <ligand>
        <name>3-phosphoshikimate</name>
        <dbReference type="ChEBI" id="CHEBI:145989"/>
    </ligand>
</feature>
<accession>A0ABS2PDL5</accession>
<reference evidence="9 10" key="1">
    <citation type="submission" date="2021-01" db="EMBL/GenBank/DDBJ databases">
        <title>Genomic Encyclopedia of Type Strains, Phase IV (KMG-IV): sequencing the most valuable type-strain genomes for metagenomic binning, comparative biology and taxonomic classification.</title>
        <authorList>
            <person name="Goeker M."/>
        </authorList>
    </citation>
    <scope>NUCLEOTIDE SEQUENCE [LARGE SCALE GENOMIC DNA]</scope>
    <source>
        <strain evidence="9 10">DSM 25540</strain>
    </source>
</reference>
<evidence type="ECO:0000256" key="4">
    <source>
        <dbReference type="ARBA" id="ARBA00022679"/>
    </source>
</evidence>
<dbReference type="CDD" id="cd01556">
    <property type="entry name" value="EPSP_synthase"/>
    <property type="match status" value="1"/>
</dbReference>
<feature type="binding site" evidence="7">
    <location>
        <position position="123"/>
    </location>
    <ligand>
        <name>phosphoenolpyruvate</name>
        <dbReference type="ChEBI" id="CHEBI:58702"/>
    </ligand>
</feature>
<protein>
    <recommendedName>
        <fullName evidence="7">3-phosphoshikimate 1-carboxyvinyltransferase</fullName>
        <ecNumber evidence="7">2.5.1.19</ecNumber>
    </recommendedName>
    <alternativeName>
        <fullName evidence="7">5-enolpyruvylshikimate-3-phosphate synthase</fullName>
        <shortName evidence="7">EPSP synthase</shortName>
        <shortName evidence="7">EPSPS</shortName>
    </alternativeName>
</protein>
<keyword evidence="4 7" id="KW-0808">Transferase</keyword>
<evidence type="ECO:0000313" key="10">
    <source>
        <dbReference type="Proteomes" id="UP000741863"/>
    </source>
</evidence>
<keyword evidence="10" id="KW-1185">Reference proteome</keyword>
<gene>
    <name evidence="7" type="primary">aroA</name>
    <name evidence="9" type="ORF">JOD17_002611</name>
</gene>
<comment type="caution">
    <text evidence="9">The sequence shown here is derived from an EMBL/GenBank/DDBJ whole genome shotgun (WGS) entry which is preliminary data.</text>
</comment>
<evidence type="ECO:0000256" key="7">
    <source>
        <dbReference type="HAMAP-Rule" id="MF_00210"/>
    </source>
</evidence>
<feature type="binding site" evidence="7">
    <location>
        <position position="28"/>
    </location>
    <ligand>
        <name>3-phosphoshikimate</name>
        <dbReference type="ChEBI" id="CHEBI:145989"/>
    </ligand>
</feature>
<name>A0ABS2PDL5_9BACL</name>
<feature type="binding site" evidence="7">
    <location>
        <position position="317"/>
    </location>
    <ligand>
        <name>3-phosphoshikimate</name>
        <dbReference type="ChEBI" id="CHEBI:145989"/>
    </ligand>
</feature>
<evidence type="ECO:0000256" key="3">
    <source>
        <dbReference type="ARBA" id="ARBA00022605"/>
    </source>
</evidence>
<dbReference type="EMBL" id="JAFBEC010000007">
    <property type="protein sequence ID" value="MBM7633517.1"/>
    <property type="molecule type" value="Genomic_DNA"/>
</dbReference>
<feature type="binding site" evidence="7">
    <location>
        <position position="24"/>
    </location>
    <ligand>
        <name>3-phosphoshikimate</name>
        <dbReference type="ChEBI" id="CHEBI:145989"/>
    </ligand>
</feature>
<evidence type="ECO:0000259" key="8">
    <source>
        <dbReference type="Pfam" id="PF00275"/>
    </source>
</evidence>
<dbReference type="Pfam" id="PF00275">
    <property type="entry name" value="EPSP_synthase"/>
    <property type="match status" value="1"/>
</dbReference>
<feature type="binding site" evidence="7">
    <location>
        <position position="168"/>
    </location>
    <ligand>
        <name>3-phosphoshikimate</name>
        <dbReference type="ChEBI" id="CHEBI:145989"/>
    </ligand>
</feature>
<dbReference type="InterPro" id="IPR006264">
    <property type="entry name" value="EPSP_synthase"/>
</dbReference>
<feature type="binding site" evidence="7">
    <location>
        <position position="23"/>
    </location>
    <ligand>
        <name>phosphoenolpyruvate</name>
        <dbReference type="ChEBI" id="CHEBI:58702"/>
    </ligand>
</feature>
<comment type="subunit">
    <text evidence="7">Monomer.</text>
</comment>
<keyword evidence="5 7" id="KW-0057">Aromatic amino acid biosynthesis</keyword>
<dbReference type="PROSITE" id="PS00104">
    <property type="entry name" value="EPSP_SYNTHASE_1"/>
    <property type="match status" value="1"/>
</dbReference>
<dbReference type="PANTHER" id="PTHR21090">
    <property type="entry name" value="AROM/DEHYDROQUINATE SYNTHASE"/>
    <property type="match status" value="1"/>
</dbReference>
<proteinExistence type="inferred from homology"/>
<dbReference type="InterPro" id="IPR001986">
    <property type="entry name" value="Enolpyruvate_Tfrase_dom"/>
</dbReference>
<evidence type="ECO:0000256" key="6">
    <source>
        <dbReference type="ARBA" id="ARBA00044633"/>
    </source>
</evidence>
<evidence type="ECO:0000313" key="9">
    <source>
        <dbReference type="EMBL" id="MBM7633517.1"/>
    </source>
</evidence>
<dbReference type="InterPro" id="IPR036968">
    <property type="entry name" value="Enolpyruvate_Tfrase_sf"/>
</dbReference>
<dbReference type="InterPro" id="IPR013792">
    <property type="entry name" value="RNA3'P_cycl/enolpyr_Trfase_a/b"/>
</dbReference>
<comment type="function">
    <text evidence="7">Catalyzes the transfer of the enolpyruvyl moiety of phosphoenolpyruvate (PEP) to the 5-hydroxyl of shikimate-3-phosphate (S3P) to produce enolpyruvyl shikimate-3-phosphate and inorganic phosphate.</text>
</comment>
<dbReference type="SUPFAM" id="SSF55205">
    <property type="entry name" value="EPT/RTPC-like"/>
    <property type="match status" value="1"/>
</dbReference>
<dbReference type="RefSeq" id="WP_204698210.1">
    <property type="nucleotide sequence ID" value="NZ_JAFBEC010000007.1"/>
</dbReference>
<comment type="similarity">
    <text evidence="2 7">Belongs to the EPSP synthase family.</text>
</comment>
<feature type="binding site" evidence="7">
    <location>
        <position position="344"/>
    </location>
    <ligand>
        <name>3-phosphoshikimate</name>
        <dbReference type="ChEBI" id="CHEBI:145989"/>
    </ligand>
</feature>
<keyword evidence="3 7" id="KW-0028">Amino-acid biosynthesis</keyword>
<feature type="binding site" evidence="7">
    <location>
        <position position="348"/>
    </location>
    <ligand>
        <name>phosphoenolpyruvate</name>
        <dbReference type="ChEBI" id="CHEBI:58702"/>
    </ligand>
</feature>
<dbReference type="PROSITE" id="PS00885">
    <property type="entry name" value="EPSP_SYNTHASE_2"/>
    <property type="match status" value="1"/>
</dbReference>
<evidence type="ECO:0000256" key="5">
    <source>
        <dbReference type="ARBA" id="ARBA00023141"/>
    </source>
</evidence>
<comment type="subcellular location">
    <subcellularLocation>
        <location evidence="7">Cytoplasm</location>
    </subcellularLocation>
</comment>
<dbReference type="HAMAP" id="MF_00210">
    <property type="entry name" value="EPSP_synth"/>
    <property type="match status" value="1"/>
</dbReference>
<organism evidence="9 10">
    <name type="scientific">Geomicrobium sediminis</name>
    <dbReference type="NCBI Taxonomy" id="1347788"/>
    <lineage>
        <taxon>Bacteria</taxon>
        <taxon>Bacillati</taxon>
        <taxon>Bacillota</taxon>
        <taxon>Bacilli</taxon>
        <taxon>Bacillales</taxon>
        <taxon>Geomicrobium</taxon>
    </lineage>
</organism>
<dbReference type="InterPro" id="IPR023193">
    <property type="entry name" value="EPSP_synthase_CS"/>
</dbReference>
<evidence type="ECO:0000256" key="1">
    <source>
        <dbReference type="ARBA" id="ARBA00004811"/>
    </source>
</evidence>
<feature type="domain" description="Enolpyruvate transferase" evidence="8">
    <location>
        <begin position="11"/>
        <end position="425"/>
    </location>
</feature>
<sequence>MSVEQNQTDVRSLSGTITVPGDKSISHRAVMFGSIAKGTTTIRGFLMGEDCLSTIRCFRQLGVRIEHVGDEIIVHGKGIDGLKEPSEVLDVGNSGTTIRLMLGILSGLSFYQTVIGDESIAKRPMKRVTKPLRSMGATIDGRDEANLTPLSVRGGNLTGITHTSPVASAQVKSSILLAGLQAKGVTTVLEPHRSRDHTERMLQAFGVNLLITETGVSIEGGQSLQGGGVVNVPGDISSAAFPLVATAIVPNSEVKIQNVGINPTRAGILDVLKKMGAQLTVSNEREQSGEPVADLTIQYKKLNATTIDGELIPRLIDEIPVLAVLATQAEGKTVIKDAEELKYKETNRIDTVVDQLVKMGADITSTNDGMVINGPTPLYAATVDSFGDHRIGMAFAIANLIAEGETTILRKEAVAVSYPNFFDMLKDLSR</sequence>
<dbReference type="PANTHER" id="PTHR21090:SF5">
    <property type="entry name" value="PENTAFUNCTIONAL AROM POLYPEPTIDE"/>
    <property type="match status" value="1"/>
</dbReference>
<feature type="active site" description="Proton acceptor" evidence="7">
    <location>
        <position position="317"/>
    </location>
</feature>
<dbReference type="Gene3D" id="3.65.10.10">
    <property type="entry name" value="Enolpyruvate transferase domain"/>
    <property type="match status" value="2"/>
</dbReference>
<keyword evidence="7" id="KW-0963">Cytoplasm</keyword>